<evidence type="ECO:0000256" key="12">
    <source>
        <dbReference type="RuleBase" id="RU004165"/>
    </source>
</evidence>
<dbReference type="PANTHER" id="PTHR11441:SF0">
    <property type="entry name" value="THYMIDINE KINASE, CYTOSOLIC"/>
    <property type="match status" value="1"/>
</dbReference>
<dbReference type="PANTHER" id="PTHR11441">
    <property type="entry name" value="THYMIDINE KINASE"/>
    <property type="match status" value="1"/>
</dbReference>
<dbReference type="GO" id="GO:0046872">
    <property type="term" value="F:metal ion binding"/>
    <property type="evidence" value="ECO:0007669"/>
    <property type="project" value="UniProtKB-KW"/>
</dbReference>
<dbReference type="EC" id="2.7.1.21" evidence="2 11"/>
<dbReference type="FunFam" id="3.40.50.300:FF:001270">
    <property type="entry name" value="Thymidine kinase"/>
    <property type="match status" value="1"/>
</dbReference>
<feature type="region of interest" description="Disordered" evidence="13">
    <location>
        <begin position="190"/>
        <end position="281"/>
    </location>
</feature>
<evidence type="ECO:0000256" key="6">
    <source>
        <dbReference type="ARBA" id="ARBA00022741"/>
    </source>
</evidence>
<accession>A0AAW1P5U6</accession>
<keyword evidence="5" id="KW-0479">Metal-binding</keyword>
<dbReference type="GO" id="GO:0046104">
    <property type="term" value="P:thymidine metabolic process"/>
    <property type="evidence" value="ECO:0007669"/>
    <property type="project" value="TreeGrafter"/>
</dbReference>
<keyword evidence="7 11" id="KW-0418">Kinase</keyword>
<protein>
    <recommendedName>
        <fullName evidence="2 11">Thymidine kinase</fullName>
        <ecNumber evidence="2 11">2.7.1.21</ecNumber>
    </recommendedName>
</protein>
<evidence type="ECO:0000256" key="7">
    <source>
        <dbReference type="ARBA" id="ARBA00022777"/>
    </source>
</evidence>
<comment type="similarity">
    <text evidence="1 12">Belongs to the thymidine kinase family.</text>
</comment>
<keyword evidence="8" id="KW-0862">Zinc</keyword>
<keyword evidence="4 11" id="KW-0808">Transferase</keyword>
<keyword evidence="6 11" id="KW-0547">Nucleotide-binding</keyword>
<dbReference type="GO" id="GO:0071897">
    <property type="term" value="P:DNA biosynthetic process"/>
    <property type="evidence" value="ECO:0007669"/>
    <property type="project" value="UniProtKB-KW"/>
</dbReference>
<evidence type="ECO:0000256" key="10">
    <source>
        <dbReference type="ARBA" id="ARBA00048254"/>
    </source>
</evidence>
<evidence type="ECO:0000256" key="1">
    <source>
        <dbReference type="ARBA" id="ARBA00007587"/>
    </source>
</evidence>
<evidence type="ECO:0000256" key="9">
    <source>
        <dbReference type="ARBA" id="ARBA00022840"/>
    </source>
</evidence>
<dbReference type="InterPro" id="IPR027417">
    <property type="entry name" value="P-loop_NTPase"/>
</dbReference>
<reference evidence="14 15" key="1">
    <citation type="journal article" date="2024" name="Nat. Commun.">
        <title>Phylogenomics reveals the evolutionary origins of lichenization in chlorophyte algae.</title>
        <authorList>
            <person name="Puginier C."/>
            <person name="Libourel C."/>
            <person name="Otte J."/>
            <person name="Skaloud P."/>
            <person name="Haon M."/>
            <person name="Grisel S."/>
            <person name="Petersen M."/>
            <person name="Berrin J.G."/>
            <person name="Delaux P.M."/>
            <person name="Dal Grande F."/>
            <person name="Keller J."/>
        </authorList>
    </citation>
    <scope>NUCLEOTIDE SEQUENCE [LARGE SCALE GENOMIC DNA]</scope>
    <source>
        <strain evidence="14 15">SAG 2043</strain>
    </source>
</reference>
<dbReference type="SUPFAM" id="SSF52540">
    <property type="entry name" value="P-loop containing nucleoside triphosphate hydrolases"/>
    <property type="match status" value="1"/>
</dbReference>
<evidence type="ECO:0000256" key="4">
    <source>
        <dbReference type="ARBA" id="ARBA00022679"/>
    </source>
</evidence>
<feature type="compositionally biased region" description="Basic and acidic residues" evidence="13">
    <location>
        <begin position="237"/>
        <end position="254"/>
    </location>
</feature>
<evidence type="ECO:0000256" key="5">
    <source>
        <dbReference type="ARBA" id="ARBA00022723"/>
    </source>
</evidence>
<sequence length="281" mass="30938">MATTSTSRPTISASRDGSIELIIGPMFSGKSTELVRRVRRHKAAGRLCLLVNSRRDNRYSEGQAVVTHDKTELTATSIDCLAEVQNAAWQYSVIAVDEGQFMPDLVEFAELWANEGKTVIIAALDATFQRLPFKQVVELIPRAEEVSKLKAICHNCRKEAAFTKRIAPETDVTLVGGADKYVAACRNCHSNTSTSSIATPSRPTNAENKAPNRQTGARKSSRLSSSSSGTAQAASSSRKESMNRRESFSRRDSLEALSQPCNTSETYREHRRRSLQAVTIR</sequence>
<dbReference type="InterPro" id="IPR001267">
    <property type="entry name" value="Thymidine_kinase"/>
</dbReference>
<dbReference type="EMBL" id="JALJOR010000016">
    <property type="protein sequence ID" value="KAK9805146.1"/>
    <property type="molecule type" value="Genomic_DNA"/>
</dbReference>
<organism evidence="14 15">
    <name type="scientific">[Myrmecia] bisecta</name>
    <dbReference type="NCBI Taxonomy" id="41462"/>
    <lineage>
        <taxon>Eukaryota</taxon>
        <taxon>Viridiplantae</taxon>
        <taxon>Chlorophyta</taxon>
        <taxon>core chlorophytes</taxon>
        <taxon>Trebouxiophyceae</taxon>
        <taxon>Trebouxiales</taxon>
        <taxon>Trebouxiaceae</taxon>
        <taxon>Myrmecia</taxon>
    </lineage>
</organism>
<dbReference type="SUPFAM" id="SSF57716">
    <property type="entry name" value="Glucocorticoid receptor-like (DNA-binding domain)"/>
    <property type="match status" value="1"/>
</dbReference>
<comment type="caution">
    <text evidence="14">The sequence shown here is derived from an EMBL/GenBank/DDBJ whole genome shotgun (WGS) entry which is preliminary data.</text>
</comment>
<evidence type="ECO:0000313" key="14">
    <source>
        <dbReference type="EMBL" id="KAK9805146.1"/>
    </source>
</evidence>
<dbReference type="Proteomes" id="UP001489004">
    <property type="component" value="Unassembled WGS sequence"/>
</dbReference>
<proteinExistence type="inferred from homology"/>
<evidence type="ECO:0000256" key="8">
    <source>
        <dbReference type="ARBA" id="ARBA00022833"/>
    </source>
</evidence>
<dbReference type="Gene3D" id="3.30.60.20">
    <property type="match status" value="1"/>
</dbReference>
<dbReference type="GO" id="GO:0005524">
    <property type="term" value="F:ATP binding"/>
    <property type="evidence" value="ECO:0007669"/>
    <property type="project" value="UniProtKB-KW"/>
</dbReference>
<comment type="catalytic activity">
    <reaction evidence="10 11">
        <text>thymidine + ATP = dTMP + ADP + H(+)</text>
        <dbReference type="Rhea" id="RHEA:19129"/>
        <dbReference type="ChEBI" id="CHEBI:15378"/>
        <dbReference type="ChEBI" id="CHEBI:17748"/>
        <dbReference type="ChEBI" id="CHEBI:30616"/>
        <dbReference type="ChEBI" id="CHEBI:63528"/>
        <dbReference type="ChEBI" id="CHEBI:456216"/>
        <dbReference type="EC" id="2.7.1.21"/>
    </reaction>
</comment>
<evidence type="ECO:0000256" key="2">
    <source>
        <dbReference type="ARBA" id="ARBA00012118"/>
    </source>
</evidence>
<dbReference type="GO" id="GO:0042802">
    <property type="term" value="F:identical protein binding"/>
    <property type="evidence" value="ECO:0007669"/>
    <property type="project" value="UniProtKB-ARBA"/>
</dbReference>
<feature type="compositionally biased region" description="Polar residues" evidence="13">
    <location>
        <begin position="190"/>
        <end position="215"/>
    </location>
</feature>
<dbReference type="AlphaFoldDB" id="A0AAW1P5U6"/>
<dbReference type="Gene3D" id="3.40.50.300">
    <property type="entry name" value="P-loop containing nucleotide triphosphate hydrolases"/>
    <property type="match status" value="1"/>
</dbReference>
<dbReference type="Pfam" id="PF00265">
    <property type="entry name" value="TK"/>
    <property type="match status" value="1"/>
</dbReference>
<evidence type="ECO:0000256" key="11">
    <source>
        <dbReference type="RuleBase" id="RU000544"/>
    </source>
</evidence>
<feature type="compositionally biased region" description="Low complexity" evidence="13">
    <location>
        <begin position="222"/>
        <end position="236"/>
    </location>
</feature>
<dbReference type="PROSITE" id="PS00603">
    <property type="entry name" value="TK_CELLULAR_TYPE"/>
    <property type="match status" value="1"/>
</dbReference>
<evidence type="ECO:0000256" key="13">
    <source>
        <dbReference type="SAM" id="MobiDB-lite"/>
    </source>
</evidence>
<name>A0AAW1P5U6_9CHLO</name>
<keyword evidence="15" id="KW-1185">Reference proteome</keyword>
<keyword evidence="9 11" id="KW-0067">ATP-binding</keyword>
<evidence type="ECO:0000256" key="3">
    <source>
        <dbReference type="ARBA" id="ARBA00022634"/>
    </source>
</evidence>
<evidence type="ECO:0000313" key="15">
    <source>
        <dbReference type="Proteomes" id="UP001489004"/>
    </source>
</evidence>
<gene>
    <name evidence="14" type="ORF">WJX72_001854</name>
</gene>
<dbReference type="InterPro" id="IPR020633">
    <property type="entry name" value="Thymidine_kinase_CS"/>
</dbReference>
<keyword evidence="3 11" id="KW-0237">DNA synthesis</keyword>
<dbReference type="GO" id="GO:0004797">
    <property type="term" value="F:thymidine kinase activity"/>
    <property type="evidence" value="ECO:0007669"/>
    <property type="project" value="UniProtKB-EC"/>
</dbReference>